<keyword evidence="3" id="KW-1185">Reference proteome</keyword>
<evidence type="ECO:0000313" key="2">
    <source>
        <dbReference type="EMBL" id="CAJ04599.1"/>
    </source>
</evidence>
<dbReference type="VEuPathDB" id="TriTrypDB:LmjF.21.1160"/>
<reference evidence="2 3" key="1">
    <citation type="journal article" date="2005" name="Science">
        <title>The genome of the kinetoplastid parasite, Leishmania major.</title>
        <authorList>
            <person name="Ivens A.C."/>
            <person name="Peacock C.S."/>
            <person name="Worthey E.A."/>
            <person name="Murphy L."/>
            <person name="Aggarwal G."/>
            <person name="Berriman M."/>
            <person name="Sisk E."/>
            <person name="Rajandream M.A."/>
            <person name="Adlem E."/>
            <person name="Aert R."/>
            <person name="Anupama A."/>
            <person name="Apostolou Z."/>
            <person name="Attipoe P."/>
            <person name="Bason N."/>
            <person name="Bauser C."/>
            <person name="Beck A."/>
            <person name="Beverley S.M."/>
            <person name="Bianchettin G."/>
            <person name="Borzym K."/>
            <person name="Bothe G."/>
            <person name="Bruschi C.V."/>
            <person name="Collins M."/>
            <person name="Cadag E."/>
            <person name="Ciarloni L."/>
            <person name="Clayton C."/>
            <person name="Coulson R.M."/>
            <person name="Cronin A."/>
            <person name="Cruz A.K."/>
            <person name="Davies R.M."/>
            <person name="De Gaudenzi J."/>
            <person name="Dobson D.E."/>
            <person name="Duesterhoeft A."/>
            <person name="Fazelina G."/>
            <person name="Fosker N."/>
            <person name="Frasch A.C."/>
            <person name="Fraser A."/>
            <person name="Fuchs M."/>
            <person name="Gabel C."/>
            <person name="Goble A."/>
            <person name="Goffeau A."/>
            <person name="Harris D."/>
            <person name="Hertz-Fowler C."/>
            <person name="Hilbert H."/>
            <person name="Horn D."/>
            <person name="Huang Y."/>
            <person name="Klages S."/>
            <person name="Knights A."/>
            <person name="Kube M."/>
            <person name="Larke N."/>
            <person name="Litvin L."/>
            <person name="Lord A."/>
            <person name="Louie T."/>
            <person name="Marra M."/>
            <person name="Masuy D."/>
            <person name="Matthews K."/>
            <person name="Michaeli S."/>
            <person name="Mottram J.C."/>
            <person name="Muller-Auer S."/>
            <person name="Munden H."/>
            <person name="Nelson S."/>
            <person name="Norbertczak H."/>
            <person name="Oliver K."/>
            <person name="O'neil S."/>
            <person name="Pentony M."/>
            <person name="Pohl T.M."/>
            <person name="Price C."/>
            <person name="Purnelle B."/>
            <person name="Quail M.A."/>
            <person name="Rabbinowitsch E."/>
            <person name="Reinhardt R."/>
            <person name="Rieger M."/>
            <person name="Rinta J."/>
            <person name="Robben J."/>
            <person name="Robertson L."/>
            <person name="Ruiz J.C."/>
            <person name="Rutter S."/>
            <person name="Saunders D."/>
            <person name="Schafer M."/>
            <person name="Schein J."/>
            <person name="Schwartz D.C."/>
            <person name="Seeger K."/>
            <person name="Seyler A."/>
            <person name="Sharp S."/>
            <person name="Shin H."/>
            <person name="Sivam D."/>
            <person name="Squares R."/>
            <person name="Squares S."/>
            <person name="Tosato V."/>
            <person name="Vogt C."/>
            <person name="Volckaert G."/>
            <person name="Wambutt R."/>
            <person name="Warren T."/>
            <person name="Wedler H."/>
            <person name="Woodward J."/>
            <person name="Zhou S."/>
            <person name="Zimmermann W."/>
            <person name="Smith D.F."/>
            <person name="Blackwell J.M."/>
            <person name="Stuart K.D."/>
            <person name="Barrell B."/>
            <person name="Myler P.J."/>
        </authorList>
    </citation>
    <scope>NUCLEOTIDE SEQUENCE [LARGE SCALE GENOMIC DNA]</scope>
    <source>
        <strain evidence="3">MHOM/IL/81/Friedlin</strain>
    </source>
</reference>
<dbReference type="AlphaFoldDB" id="Q4QC80"/>
<dbReference type="OMA" id="ECHLEDF"/>
<sequence length="1134" mass="116517">MQTRARSGGTRPLPTVTSAASETDSIRTGGSSDSSSPSYGLRRSNLPAPLAPEVLSSSLPVSQRLDGASSCPVNRAGRLAPDALRMPVLSPTASPLTVQGRSPPPHQREAYQRRVHPGSGDKGGGAMSLPLPSTPTQAGSAPMDESGDDNCRRGPHNTRSSMNSGSSSSSSRQETSSNALGLRTNEPAPSMPSISSRLPAMMQPSKLSTSATASSNVSTTNPPAQQQPASTATMPTVSTSSSRLASQPGVSLLTVSSPARRCCLVADSSDRSVETTPVSTVQIPLPPRSLPQAPAPAQRPSSTVSATSTNNSGTRGAVRQREAEARATVGDGSTSKEAYLRDNPRVRALVNNMYQHVMTTQPEEPLRYLAQLRAGTVPQVPSTHLAPPATQRGEARRSPLQQARTVPQPRQLSSRTHGSIHPPYSHAAEGASTSSVSVSSELRRDSGSTCDNDGGHTWAGPLQPTPQQPESAASHGGDVEFTDTFDSGAVSSGVANRPASLTTRSDVAAVVHPLRTPPSAPTTSLQPRGGSSGANAGGRVMPPSIAGTVIHTNAGSNAILSGSASSKHGSPQLLQRSGLATNSLANSGFLSGVAVGSAGHQAGSSGALLQHASGSVSAFRSSGIAAPHSVASFAGSVSGIERGEATPSDLSSLFSTNSVDLQEFIADFRLAKEERYGGSVDHPAITLDELACIIECNSFPCADAEVLLDLFDELQPCARYLAGVRSPTRSPPAVPATLKRNSSPQSLHRGLGPRSMSPISLFNGTVTATAAAESVATGKVCGVGAASSSAVAAMCNNGHATGPAWPPGRVQGAESCVTAAHPPISVAAKDMSHRPERFADGAQYKGCVTINGRADSKDGKVLVIGSRIADGAPLESSSEGGSYNPYSRCTSDAFASASTLQRPQGMSQHPYSDGADGEEVPTVPFDTLLARMAYKIQGRYPSEAIRIAFYGMVVDEESAAAALESSGRSAGLGVDCAALVTNGRGLHGVVSTDSLTPSETTVMGSSSAGLATTGYGTLPSCSVSLSRCIAEGLFARLGMVDVTAGEVQRGLRSVGLPTGHDEQRVYECHLEDFARLVCAITAVSERGCSASPANPSLTSLRESYVQRGSSSNFTVCNNNSSGGTVLAAPAPWKE</sequence>
<feature type="region of interest" description="Disordered" evidence="1">
    <location>
        <begin position="93"/>
        <end position="249"/>
    </location>
</feature>
<accession>Q4QC80</accession>
<dbReference type="GeneID" id="5651675"/>
<evidence type="ECO:0000256" key="1">
    <source>
        <dbReference type="SAM" id="MobiDB-lite"/>
    </source>
</evidence>
<dbReference type="eggNOG" id="ENOG502SCRK">
    <property type="taxonomic scope" value="Eukaryota"/>
</dbReference>
<dbReference type="VEuPathDB" id="TriTrypDB:LMJSD75_210019900"/>
<dbReference type="KEGG" id="lma:LMJF_21_1160"/>
<feature type="region of interest" description="Disordered" evidence="1">
    <location>
        <begin position="729"/>
        <end position="751"/>
    </location>
</feature>
<gene>
    <name evidence="2" type="ORF">LMJF_21_1160</name>
</gene>
<feature type="region of interest" description="Disordered" evidence="1">
    <location>
        <begin position="899"/>
        <end position="919"/>
    </location>
</feature>
<dbReference type="VEuPathDB" id="TriTrypDB:LMJLV39_210019700"/>
<name>Q4QC80_LEIMA</name>
<feature type="compositionally biased region" description="Polar residues" evidence="1">
    <location>
        <begin position="399"/>
        <end position="417"/>
    </location>
</feature>
<reference evidence="2 3" key="2">
    <citation type="journal article" date="2011" name="Genome Res.">
        <title>Chromosome and gene copy number variation allow major structural change between species and strains of Leishmania.</title>
        <authorList>
            <person name="Rogers M.B."/>
            <person name="Hilley J.D."/>
            <person name="Dickens N.J."/>
            <person name="Wilkes J."/>
            <person name="Bates P.A."/>
            <person name="Depledge D.P."/>
            <person name="Harris D."/>
            <person name="Her Y."/>
            <person name="Herzyk P."/>
            <person name="Imamura H."/>
            <person name="Otto T.D."/>
            <person name="Sanders M."/>
            <person name="Seeger K."/>
            <person name="Dujardin J.C."/>
            <person name="Berriman M."/>
            <person name="Smith D.F."/>
            <person name="Hertz-Fowler C."/>
            <person name="Mottram J.C."/>
        </authorList>
    </citation>
    <scope>NUCLEOTIDE SEQUENCE [LARGE SCALE GENOMIC DNA]</scope>
    <source>
        <strain evidence="3">MHOM/IL/81/Friedlin</strain>
    </source>
</reference>
<feature type="compositionally biased region" description="Polar residues" evidence="1">
    <location>
        <begin position="899"/>
        <end position="910"/>
    </location>
</feature>
<dbReference type="RefSeq" id="XP_001683068.1">
    <property type="nucleotide sequence ID" value="XM_001683016.1"/>
</dbReference>
<evidence type="ECO:0000313" key="3">
    <source>
        <dbReference type="Proteomes" id="UP000000542"/>
    </source>
</evidence>
<dbReference type="VEuPathDB" id="TriTrypDB:LMJFC_210021000"/>
<feature type="region of interest" description="Disordered" evidence="1">
    <location>
        <begin position="379"/>
        <end position="546"/>
    </location>
</feature>
<feature type="compositionally biased region" description="Polar residues" evidence="1">
    <location>
        <begin position="222"/>
        <end position="249"/>
    </location>
</feature>
<dbReference type="HOGENOM" id="CLU_278683_0_0_1"/>
<feature type="compositionally biased region" description="Polar residues" evidence="1">
    <location>
        <begin position="489"/>
        <end position="505"/>
    </location>
</feature>
<feature type="region of interest" description="Disordered" evidence="1">
    <location>
        <begin position="1"/>
        <end position="46"/>
    </location>
</feature>
<feature type="compositionally biased region" description="Low complexity" evidence="1">
    <location>
        <begin position="290"/>
        <end position="314"/>
    </location>
</feature>
<feature type="compositionally biased region" description="Low complexity" evidence="1">
    <location>
        <begin position="26"/>
        <end position="44"/>
    </location>
</feature>
<proteinExistence type="predicted"/>
<dbReference type="EMBL" id="FR796417">
    <property type="protein sequence ID" value="CAJ04599.1"/>
    <property type="molecule type" value="Genomic_DNA"/>
</dbReference>
<organism evidence="2 3">
    <name type="scientific">Leishmania major</name>
    <dbReference type="NCBI Taxonomy" id="5664"/>
    <lineage>
        <taxon>Eukaryota</taxon>
        <taxon>Discoba</taxon>
        <taxon>Euglenozoa</taxon>
        <taxon>Kinetoplastea</taxon>
        <taxon>Metakinetoplastina</taxon>
        <taxon>Trypanosomatida</taxon>
        <taxon>Trypanosomatidae</taxon>
        <taxon>Leishmaniinae</taxon>
        <taxon>Leishmania</taxon>
    </lineage>
</organism>
<dbReference type="InParanoid" id="Q4QC80"/>
<dbReference type="Proteomes" id="UP000000542">
    <property type="component" value="Chromosome 21"/>
</dbReference>
<feature type="compositionally biased region" description="Low complexity" evidence="1">
    <location>
        <begin position="160"/>
        <end position="177"/>
    </location>
</feature>
<dbReference type="STRING" id="5664.Q4QC80"/>
<protein>
    <submittedName>
        <fullName evidence="2">Uncharacterized protein</fullName>
    </submittedName>
</protein>
<feature type="region of interest" description="Disordered" evidence="1">
    <location>
        <begin position="268"/>
        <end position="340"/>
    </location>
</feature>
<feature type="compositionally biased region" description="Low complexity" evidence="1">
    <location>
        <begin position="208"/>
        <end position="221"/>
    </location>
</feature>